<dbReference type="Gene3D" id="3.40.50.300">
    <property type="entry name" value="P-loop containing nucleotide triphosphate hydrolases"/>
    <property type="match status" value="1"/>
</dbReference>
<evidence type="ECO:0000256" key="4">
    <source>
        <dbReference type="ARBA" id="ARBA00022840"/>
    </source>
</evidence>
<dbReference type="Pfam" id="PF00005">
    <property type="entry name" value="ABC_tran"/>
    <property type="match status" value="1"/>
</dbReference>
<evidence type="ECO:0000313" key="10">
    <source>
        <dbReference type="EMBL" id="ALG73816.1"/>
    </source>
</evidence>
<organism evidence="10 11">
    <name type="scientific">Azospirillum thiophilum</name>
    <dbReference type="NCBI Taxonomy" id="528244"/>
    <lineage>
        <taxon>Bacteria</taxon>
        <taxon>Pseudomonadati</taxon>
        <taxon>Pseudomonadota</taxon>
        <taxon>Alphaproteobacteria</taxon>
        <taxon>Rhodospirillales</taxon>
        <taxon>Azospirillaceae</taxon>
        <taxon>Azospirillum</taxon>
    </lineage>
</organism>
<reference evidence="10 11" key="2">
    <citation type="journal article" date="2016" name="Genome Announc.">
        <title>Complete Genome Sequence of a Strain of Azospirillum thiophilum Isolated from a Sulfide Spring.</title>
        <authorList>
            <person name="Fomenkov A."/>
            <person name="Vincze T."/>
            <person name="Grabovich M."/>
            <person name="Anton B.P."/>
            <person name="Dubinina G."/>
            <person name="Orlova M."/>
            <person name="Belousova E."/>
            <person name="Roberts R.J."/>
        </authorList>
    </citation>
    <scope>NUCLEOTIDE SEQUENCE [LARGE SCALE GENOMIC DNA]</scope>
    <source>
        <strain evidence="10 11">BV-S</strain>
    </source>
</reference>
<feature type="transmembrane region" description="Helical" evidence="7">
    <location>
        <begin position="30"/>
        <end position="54"/>
    </location>
</feature>
<dbReference type="PROSITE" id="PS50893">
    <property type="entry name" value="ABC_TRANSPORTER_2"/>
    <property type="match status" value="1"/>
</dbReference>
<reference evidence="11" key="1">
    <citation type="submission" date="2015-12" db="EMBL/GenBank/DDBJ databases">
        <title>Complete Genome Sequence of Azospirillum thiophilum BV-S.</title>
        <authorList>
            <person name="Fomenkov A."/>
            <person name="Vincze T."/>
            <person name="Grabovich M."/>
            <person name="Dubinina G."/>
            <person name="Orlova M."/>
            <person name="Belousova E."/>
            <person name="Roberts R.J."/>
        </authorList>
    </citation>
    <scope>NUCLEOTIDE SEQUENCE [LARGE SCALE GENOMIC DNA]</scope>
    <source>
        <strain evidence="11">BV-S</strain>
    </source>
</reference>
<keyword evidence="3" id="KW-0547">Nucleotide-binding</keyword>
<evidence type="ECO:0008006" key="12">
    <source>
        <dbReference type="Google" id="ProtNLM"/>
    </source>
</evidence>
<keyword evidence="5 7" id="KW-1133">Transmembrane helix</keyword>
<evidence type="ECO:0000256" key="6">
    <source>
        <dbReference type="ARBA" id="ARBA00023136"/>
    </source>
</evidence>
<evidence type="ECO:0000256" key="2">
    <source>
        <dbReference type="ARBA" id="ARBA00022692"/>
    </source>
</evidence>
<keyword evidence="6 7" id="KW-0472">Membrane</keyword>
<dbReference type="InterPro" id="IPR027417">
    <property type="entry name" value="P-loop_NTPase"/>
</dbReference>
<dbReference type="SMART" id="SM00382">
    <property type="entry name" value="AAA"/>
    <property type="match status" value="1"/>
</dbReference>
<feature type="domain" description="ABC transmembrane type-1" evidence="9">
    <location>
        <begin position="31"/>
        <end position="310"/>
    </location>
</feature>
<feature type="transmembrane region" description="Helical" evidence="7">
    <location>
        <begin position="142"/>
        <end position="163"/>
    </location>
</feature>
<keyword evidence="11" id="KW-1185">Reference proteome</keyword>
<dbReference type="PANTHER" id="PTHR24221:SF654">
    <property type="entry name" value="ATP-BINDING CASSETTE SUB-FAMILY B MEMBER 6"/>
    <property type="match status" value="1"/>
</dbReference>
<proteinExistence type="predicted"/>
<evidence type="ECO:0000259" key="9">
    <source>
        <dbReference type="PROSITE" id="PS50929"/>
    </source>
</evidence>
<accession>A0AAC8W2K9</accession>
<name>A0AAC8W2K9_9PROT</name>
<dbReference type="Gene3D" id="1.20.1560.10">
    <property type="entry name" value="ABC transporter type 1, transmembrane domain"/>
    <property type="match status" value="1"/>
</dbReference>
<dbReference type="KEGG" id="ati:AL072_20285"/>
<sequence length="557" mass="58046">MFRCNPFWSDPSWHDLAALLPMVARRPRGFALALLAGAVAQLAAVATPAAGAWLAGRALGGAGPEMLEPGIALLGLLVPATALGRWWQGHASHDLAFSLIETLQLDLYDGLERSAPDGRRGGDVAATATADAELMEWAFAHLLGDSVGALLVPLAALAALAWIGPAVALTVAPVLPVLLLLPVWLARRGGGAGLALRDWVGLLNAVTVEGVRGLADLVGLGAGERWRRRVARLTVAVAAARRRQGRWSGLETTATEALPALAGLLAVASGAGLVAAGRLEATSLPLLLALAAALPAPLAEIAQATRRLGELGPAATRILAILRLPPAIPDAGGAKPPERHDIRFDAVTFAHPGRPPCLLDVSFTVGQGGFVALSGPSGGGKSTCLDLLLRLREAQGGRILIGGRDIRLLREADLRRLIAPVLQDIHLFDASVADNIALGRPDAGRDMIERAARLAGIHDAIATLPGGYDARCGKQGTRLSGGQRQRLALARALLMEAPILLLDEATANLDAIGEMALRDAIARIRAERGTTVLMVAHRPATLRMADRVLLLDGGRVN</sequence>
<dbReference type="InterPro" id="IPR003439">
    <property type="entry name" value="ABC_transporter-like_ATP-bd"/>
</dbReference>
<comment type="subcellular location">
    <subcellularLocation>
        <location evidence="1">Cell membrane</location>
        <topology evidence="1">Multi-pass membrane protein</topology>
    </subcellularLocation>
</comment>
<dbReference type="GO" id="GO:0005886">
    <property type="term" value="C:plasma membrane"/>
    <property type="evidence" value="ECO:0007669"/>
    <property type="project" value="UniProtKB-SubCell"/>
</dbReference>
<dbReference type="InterPro" id="IPR003593">
    <property type="entry name" value="AAA+_ATPase"/>
</dbReference>
<protein>
    <recommendedName>
        <fullName evidence="12">ABC transporter</fullName>
    </recommendedName>
</protein>
<gene>
    <name evidence="10" type="ORF">AL072_20285</name>
</gene>
<evidence type="ECO:0000256" key="5">
    <source>
        <dbReference type="ARBA" id="ARBA00022989"/>
    </source>
</evidence>
<evidence type="ECO:0000259" key="8">
    <source>
        <dbReference type="PROSITE" id="PS50893"/>
    </source>
</evidence>
<dbReference type="SUPFAM" id="SSF52540">
    <property type="entry name" value="P-loop containing nucleoside triphosphate hydrolases"/>
    <property type="match status" value="1"/>
</dbReference>
<dbReference type="Proteomes" id="UP000069935">
    <property type="component" value="Chromosome 3"/>
</dbReference>
<evidence type="ECO:0000256" key="7">
    <source>
        <dbReference type="SAM" id="Phobius"/>
    </source>
</evidence>
<dbReference type="InterPro" id="IPR039421">
    <property type="entry name" value="Type_1_exporter"/>
</dbReference>
<dbReference type="PROSITE" id="PS00211">
    <property type="entry name" value="ABC_TRANSPORTER_1"/>
    <property type="match status" value="1"/>
</dbReference>
<dbReference type="EMBL" id="CP012403">
    <property type="protein sequence ID" value="ALG73816.1"/>
    <property type="molecule type" value="Genomic_DNA"/>
</dbReference>
<dbReference type="InterPro" id="IPR011527">
    <property type="entry name" value="ABC1_TM_dom"/>
</dbReference>
<feature type="domain" description="ABC transporter" evidence="8">
    <location>
        <begin position="342"/>
        <end position="557"/>
    </location>
</feature>
<dbReference type="GO" id="GO:0140359">
    <property type="term" value="F:ABC-type transporter activity"/>
    <property type="evidence" value="ECO:0007669"/>
    <property type="project" value="InterPro"/>
</dbReference>
<evidence type="ECO:0000256" key="1">
    <source>
        <dbReference type="ARBA" id="ARBA00004651"/>
    </source>
</evidence>
<dbReference type="PANTHER" id="PTHR24221">
    <property type="entry name" value="ATP-BINDING CASSETTE SUB-FAMILY B"/>
    <property type="match status" value="1"/>
</dbReference>
<dbReference type="PROSITE" id="PS50929">
    <property type="entry name" value="ABC_TM1F"/>
    <property type="match status" value="1"/>
</dbReference>
<dbReference type="AlphaFoldDB" id="A0AAC8W2K9"/>
<dbReference type="InterPro" id="IPR036640">
    <property type="entry name" value="ABC1_TM_sf"/>
</dbReference>
<feature type="transmembrane region" description="Helical" evidence="7">
    <location>
        <begin position="169"/>
        <end position="187"/>
    </location>
</feature>
<dbReference type="GO" id="GO:0016887">
    <property type="term" value="F:ATP hydrolysis activity"/>
    <property type="evidence" value="ECO:0007669"/>
    <property type="project" value="InterPro"/>
</dbReference>
<dbReference type="SUPFAM" id="SSF90123">
    <property type="entry name" value="ABC transporter transmembrane region"/>
    <property type="match status" value="1"/>
</dbReference>
<keyword evidence="4" id="KW-0067">ATP-binding</keyword>
<dbReference type="Pfam" id="PF00664">
    <property type="entry name" value="ABC_membrane"/>
    <property type="match status" value="1"/>
</dbReference>
<evidence type="ECO:0000313" key="11">
    <source>
        <dbReference type="Proteomes" id="UP000069935"/>
    </source>
</evidence>
<evidence type="ECO:0000256" key="3">
    <source>
        <dbReference type="ARBA" id="ARBA00022741"/>
    </source>
</evidence>
<keyword evidence="2 7" id="KW-0812">Transmembrane</keyword>
<dbReference type="InterPro" id="IPR017871">
    <property type="entry name" value="ABC_transporter-like_CS"/>
</dbReference>
<dbReference type="GO" id="GO:0005524">
    <property type="term" value="F:ATP binding"/>
    <property type="evidence" value="ECO:0007669"/>
    <property type="project" value="UniProtKB-KW"/>
</dbReference>